<evidence type="ECO:0000313" key="4">
    <source>
        <dbReference type="Proteomes" id="UP000198224"/>
    </source>
</evidence>
<dbReference type="InterPro" id="IPR050300">
    <property type="entry name" value="GDXG_lipolytic_enzyme"/>
</dbReference>
<gene>
    <name evidence="3" type="ORF">GA0070612_5007</name>
</gene>
<organism evidence="3 4">
    <name type="scientific">Micromonospora chokoriensis</name>
    <dbReference type="NCBI Taxonomy" id="356851"/>
    <lineage>
        <taxon>Bacteria</taxon>
        <taxon>Bacillati</taxon>
        <taxon>Actinomycetota</taxon>
        <taxon>Actinomycetes</taxon>
        <taxon>Micromonosporales</taxon>
        <taxon>Micromonosporaceae</taxon>
        <taxon>Micromonospora</taxon>
    </lineage>
</organism>
<name>A0A1C4YP22_9ACTN</name>
<dbReference type="Gene3D" id="3.40.50.1820">
    <property type="entry name" value="alpha/beta hydrolase"/>
    <property type="match status" value="1"/>
</dbReference>
<dbReference type="InterPro" id="IPR013094">
    <property type="entry name" value="AB_hydrolase_3"/>
</dbReference>
<keyword evidence="1" id="KW-0378">Hydrolase</keyword>
<accession>A0A1C4YP22</accession>
<dbReference type="Pfam" id="PF07859">
    <property type="entry name" value="Abhydrolase_3"/>
    <property type="match status" value="1"/>
</dbReference>
<dbReference type="AlphaFoldDB" id="A0A1C4YP22"/>
<evidence type="ECO:0000313" key="3">
    <source>
        <dbReference type="EMBL" id="SCF22091.1"/>
    </source>
</evidence>
<protein>
    <submittedName>
        <fullName evidence="3">Acetyl esterase</fullName>
    </submittedName>
</protein>
<dbReference type="Proteomes" id="UP000198224">
    <property type="component" value="Chromosome I"/>
</dbReference>
<dbReference type="PANTHER" id="PTHR48081:SF8">
    <property type="entry name" value="ALPHA_BETA HYDROLASE FOLD-3 DOMAIN-CONTAINING PROTEIN-RELATED"/>
    <property type="match status" value="1"/>
</dbReference>
<dbReference type="GO" id="GO:0016787">
    <property type="term" value="F:hydrolase activity"/>
    <property type="evidence" value="ECO:0007669"/>
    <property type="project" value="UniProtKB-KW"/>
</dbReference>
<dbReference type="SUPFAM" id="SSF53474">
    <property type="entry name" value="alpha/beta-Hydrolases"/>
    <property type="match status" value="1"/>
</dbReference>
<keyword evidence="4" id="KW-1185">Reference proteome</keyword>
<proteinExistence type="predicted"/>
<dbReference type="RefSeq" id="WP_231924322.1">
    <property type="nucleotide sequence ID" value="NZ_LT607409.1"/>
</dbReference>
<evidence type="ECO:0000256" key="1">
    <source>
        <dbReference type="ARBA" id="ARBA00022801"/>
    </source>
</evidence>
<dbReference type="PANTHER" id="PTHR48081">
    <property type="entry name" value="AB HYDROLASE SUPERFAMILY PROTEIN C4A8.06C"/>
    <property type="match status" value="1"/>
</dbReference>
<evidence type="ECO:0000259" key="2">
    <source>
        <dbReference type="Pfam" id="PF07859"/>
    </source>
</evidence>
<reference evidence="4" key="1">
    <citation type="submission" date="2016-06" db="EMBL/GenBank/DDBJ databases">
        <authorList>
            <person name="Varghese N."/>
            <person name="Submissions Spin"/>
        </authorList>
    </citation>
    <scope>NUCLEOTIDE SEQUENCE [LARGE SCALE GENOMIC DNA]</scope>
    <source>
        <strain evidence="4">DSM 45160</strain>
    </source>
</reference>
<sequence>MRTTAPLGTRLLRDTQDWEAMSDDQVILARDRANRAATSRAAWVVTGRVDRRAQVSEETIDLPGRRLVLRVHRPKAAGRDLPLIVSFHGGGFIAGTAAQNDWLNSHLAARCPAVVVSVEYRLAPEHPLPHPIEDGYDTLVRLVEHPAAWGVDPGAVAVMGESAGGTIAALIAHRAAKDGPPLVAQVLNYPVTDWTDTMTGYPSIDENADNPTLPLSRLRAARRLSVPSTLDPRGVSPLMVDTLAGLPPALVVTAGLDPLADHGRHYVERLRQGGTDARLTCHPRAVHTFLSIPGLVPAARPARRDILTFLRRYLHPAQRRE</sequence>
<feature type="domain" description="Alpha/beta hydrolase fold-3" evidence="2">
    <location>
        <begin position="84"/>
        <end position="290"/>
    </location>
</feature>
<dbReference type="InterPro" id="IPR029058">
    <property type="entry name" value="AB_hydrolase_fold"/>
</dbReference>
<dbReference type="EMBL" id="LT607409">
    <property type="protein sequence ID" value="SCF22091.1"/>
    <property type="molecule type" value="Genomic_DNA"/>
</dbReference>